<evidence type="ECO:0000256" key="7">
    <source>
        <dbReference type="ARBA" id="ARBA00033323"/>
    </source>
</evidence>
<keyword evidence="5 9" id="KW-0648">Protein biosynthesis</keyword>
<name>A0A699J2W4_TANCI</name>
<evidence type="ECO:0000256" key="1">
    <source>
        <dbReference type="ARBA" id="ARBA00013160"/>
    </source>
</evidence>
<evidence type="ECO:0000256" key="4">
    <source>
        <dbReference type="ARBA" id="ARBA00022840"/>
    </source>
</evidence>
<sequence length="257" mass="30199">MKTINVNKLKSVGCEVKIVVADWFAKLNNKMDTDMKKIRVVGEYMIKIWKAAGMKLENVEFLWSFDEINKRAHEYWHMADICQLGMDQRKVNVLAREYYDVIKRKNKPIILSHHMLPGLLQGQEKMSKFDSSSAVFMEDEESKIKKAYYPPRIIEGNTCLEYIKYIVFPWFNEFKVERKMENGGTRVLTLMKNLLWIMQKVTCILLKSALSHALNKILQPVRDHFETDKDAKDLLKKVKLLAGLQSYKMMQELLNKL</sequence>
<proteinExistence type="inferred from homology"/>
<dbReference type="AlphaFoldDB" id="A0A699J2W4"/>
<dbReference type="EMBL" id="BKCJ010363665">
    <property type="protein sequence ID" value="GFA06599.1"/>
    <property type="molecule type" value="Genomic_DNA"/>
</dbReference>
<organism evidence="10">
    <name type="scientific">Tanacetum cinerariifolium</name>
    <name type="common">Dalmatian daisy</name>
    <name type="synonym">Chrysanthemum cinerariifolium</name>
    <dbReference type="NCBI Taxonomy" id="118510"/>
    <lineage>
        <taxon>Eukaryota</taxon>
        <taxon>Viridiplantae</taxon>
        <taxon>Streptophyta</taxon>
        <taxon>Embryophyta</taxon>
        <taxon>Tracheophyta</taxon>
        <taxon>Spermatophyta</taxon>
        <taxon>Magnoliopsida</taxon>
        <taxon>eudicotyledons</taxon>
        <taxon>Gunneridae</taxon>
        <taxon>Pentapetalae</taxon>
        <taxon>asterids</taxon>
        <taxon>campanulids</taxon>
        <taxon>Asterales</taxon>
        <taxon>Asteraceae</taxon>
        <taxon>Asteroideae</taxon>
        <taxon>Anthemideae</taxon>
        <taxon>Anthemidinae</taxon>
        <taxon>Tanacetum</taxon>
    </lineage>
</organism>
<accession>A0A699J2W4</accession>
<evidence type="ECO:0000256" key="5">
    <source>
        <dbReference type="ARBA" id="ARBA00022917"/>
    </source>
</evidence>
<keyword evidence="4 9" id="KW-0067">ATP-binding</keyword>
<dbReference type="GO" id="GO:0004831">
    <property type="term" value="F:tyrosine-tRNA ligase activity"/>
    <property type="evidence" value="ECO:0007669"/>
    <property type="project" value="UniProtKB-EC"/>
</dbReference>
<dbReference type="GO" id="GO:0005737">
    <property type="term" value="C:cytoplasm"/>
    <property type="evidence" value="ECO:0007669"/>
    <property type="project" value="TreeGrafter"/>
</dbReference>
<evidence type="ECO:0000256" key="6">
    <source>
        <dbReference type="ARBA" id="ARBA00023146"/>
    </source>
</evidence>
<dbReference type="GO" id="GO:0006437">
    <property type="term" value="P:tyrosyl-tRNA aminoacylation"/>
    <property type="evidence" value="ECO:0007669"/>
    <property type="project" value="TreeGrafter"/>
</dbReference>
<dbReference type="PANTHER" id="PTHR46264:SF4">
    <property type="entry name" value="TYROSINE--TRNA LIGASE, CYTOPLASMIC"/>
    <property type="match status" value="1"/>
</dbReference>
<dbReference type="InterPro" id="IPR014729">
    <property type="entry name" value="Rossmann-like_a/b/a_fold"/>
</dbReference>
<dbReference type="PIRSF" id="PIRSF006588">
    <property type="entry name" value="TyrRS_arch_euk"/>
    <property type="match status" value="1"/>
</dbReference>
<dbReference type="InterPro" id="IPR002305">
    <property type="entry name" value="aa-tRNA-synth_Ic"/>
</dbReference>
<keyword evidence="3 9" id="KW-0547">Nucleotide-binding</keyword>
<dbReference type="SUPFAM" id="SSF52374">
    <property type="entry name" value="Nucleotidylyl transferase"/>
    <property type="match status" value="1"/>
</dbReference>
<dbReference type="Gene3D" id="3.40.50.620">
    <property type="entry name" value="HUPs"/>
    <property type="match status" value="1"/>
</dbReference>
<keyword evidence="2 9" id="KW-0436">Ligase</keyword>
<dbReference type="InterPro" id="IPR023617">
    <property type="entry name" value="Tyr-tRNA-ligase_arc/euk-type"/>
</dbReference>
<evidence type="ECO:0000256" key="8">
    <source>
        <dbReference type="ARBA" id="ARBA00048248"/>
    </source>
</evidence>
<evidence type="ECO:0000313" key="10">
    <source>
        <dbReference type="EMBL" id="GFA06599.1"/>
    </source>
</evidence>
<dbReference type="PANTHER" id="PTHR46264">
    <property type="entry name" value="TYROSINE-TRNA LIGASE"/>
    <property type="match status" value="1"/>
</dbReference>
<evidence type="ECO:0000256" key="3">
    <source>
        <dbReference type="ARBA" id="ARBA00022741"/>
    </source>
</evidence>
<evidence type="ECO:0000256" key="2">
    <source>
        <dbReference type="ARBA" id="ARBA00022598"/>
    </source>
</evidence>
<dbReference type="InterPro" id="IPR050489">
    <property type="entry name" value="Tyr-tRNA_synthase"/>
</dbReference>
<dbReference type="Pfam" id="PF00579">
    <property type="entry name" value="tRNA-synt_1b"/>
    <property type="match status" value="2"/>
</dbReference>
<dbReference type="EC" id="6.1.1.1" evidence="1"/>
<evidence type="ECO:0000256" key="9">
    <source>
        <dbReference type="RuleBase" id="RU363036"/>
    </source>
</evidence>
<dbReference type="GO" id="GO:0005524">
    <property type="term" value="F:ATP binding"/>
    <property type="evidence" value="ECO:0007669"/>
    <property type="project" value="UniProtKB-KW"/>
</dbReference>
<protein>
    <recommendedName>
        <fullName evidence="1">tyrosine--tRNA ligase</fullName>
        <ecNumber evidence="1">6.1.1.1</ecNumber>
    </recommendedName>
    <alternativeName>
        <fullName evidence="7">Tyrosyl-tRNA synthetase</fullName>
    </alternativeName>
</protein>
<keyword evidence="6 9" id="KW-0030">Aminoacyl-tRNA synthetase</keyword>
<gene>
    <name evidence="10" type="ORF">Tci_578571</name>
</gene>
<comment type="caution">
    <text evidence="10">The sequence shown here is derived from an EMBL/GenBank/DDBJ whole genome shotgun (WGS) entry which is preliminary data.</text>
</comment>
<comment type="catalytic activity">
    <reaction evidence="8">
        <text>tRNA(Tyr) + L-tyrosine + ATP = L-tyrosyl-tRNA(Tyr) + AMP + diphosphate + H(+)</text>
        <dbReference type="Rhea" id="RHEA:10220"/>
        <dbReference type="Rhea" id="RHEA-COMP:9706"/>
        <dbReference type="Rhea" id="RHEA-COMP:9707"/>
        <dbReference type="ChEBI" id="CHEBI:15378"/>
        <dbReference type="ChEBI" id="CHEBI:30616"/>
        <dbReference type="ChEBI" id="CHEBI:33019"/>
        <dbReference type="ChEBI" id="CHEBI:58315"/>
        <dbReference type="ChEBI" id="CHEBI:78442"/>
        <dbReference type="ChEBI" id="CHEBI:78536"/>
        <dbReference type="ChEBI" id="CHEBI:456215"/>
        <dbReference type="EC" id="6.1.1.1"/>
    </reaction>
</comment>
<comment type="similarity">
    <text evidence="9">Belongs to the class-I aminoacyl-tRNA synthetase family.</text>
</comment>
<reference evidence="10" key="1">
    <citation type="journal article" date="2019" name="Sci. Rep.">
        <title>Draft genome of Tanacetum cinerariifolium, the natural source of mosquito coil.</title>
        <authorList>
            <person name="Yamashiro T."/>
            <person name="Shiraishi A."/>
            <person name="Satake H."/>
            <person name="Nakayama K."/>
        </authorList>
    </citation>
    <scope>NUCLEOTIDE SEQUENCE</scope>
</reference>